<protein>
    <submittedName>
        <fullName evidence="1">Trypsin-like peptidase domain-containing protein</fullName>
    </submittedName>
</protein>
<comment type="caution">
    <text evidence="1">The sequence shown here is derived from an EMBL/GenBank/DDBJ whole genome shotgun (WGS) entry which is preliminary data.</text>
</comment>
<keyword evidence="2" id="KW-1185">Reference proteome</keyword>
<organism evidence="1 2">
    <name type="scientific">Ferruginibacter yonginensis</name>
    <dbReference type="NCBI Taxonomy" id="1310416"/>
    <lineage>
        <taxon>Bacteria</taxon>
        <taxon>Pseudomonadati</taxon>
        <taxon>Bacteroidota</taxon>
        <taxon>Chitinophagia</taxon>
        <taxon>Chitinophagales</taxon>
        <taxon>Chitinophagaceae</taxon>
        <taxon>Ferruginibacter</taxon>
    </lineage>
</organism>
<dbReference type="Proteomes" id="UP001595907">
    <property type="component" value="Unassembled WGS sequence"/>
</dbReference>
<dbReference type="Gene3D" id="2.40.10.10">
    <property type="entry name" value="Trypsin-like serine proteases"/>
    <property type="match status" value="2"/>
</dbReference>
<sequence>MFEYAIATASNYTRPINTIIRTYGGKQITTGSSTLFFINDEAVAITCKHVAQMLASSDHINKTFNDFKKERAALPNDGKYKMRLKGLEIKYNYDADTIIQMKNTFVDCVDSMQGFTTHVHPTADLAIIQFKGFGKKLYNNHAIFLKDSGQIKQGNMLCRLGFPFPEFTNFTFNEAADDIDWSHTGVASTPQFPIDGMVTRFLADSPNEITGIEMSTPGLKGQSGGPLFNKDGIVYGMQFSTKHLHLGFDLVNKDIIINHQHKKVTDYSFLHLGQCVHVDVIKSFLKQHHYTYFEN</sequence>
<dbReference type="RefSeq" id="WP_379708963.1">
    <property type="nucleotide sequence ID" value="NZ_JBHSCZ010000002.1"/>
</dbReference>
<dbReference type="SUPFAM" id="SSF50494">
    <property type="entry name" value="Trypsin-like serine proteases"/>
    <property type="match status" value="1"/>
</dbReference>
<dbReference type="InterPro" id="IPR009003">
    <property type="entry name" value="Peptidase_S1_PA"/>
</dbReference>
<gene>
    <name evidence="1" type="ORF">ACFOWM_08815</name>
</gene>
<dbReference type="EMBL" id="JBHSCZ010000002">
    <property type="protein sequence ID" value="MFC4262976.1"/>
    <property type="molecule type" value="Genomic_DNA"/>
</dbReference>
<dbReference type="Pfam" id="PF13365">
    <property type="entry name" value="Trypsin_2"/>
    <property type="match status" value="1"/>
</dbReference>
<proteinExistence type="predicted"/>
<name>A0ABV8QSY8_9BACT</name>
<accession>A0ABV8QSY8</accession>
<evidence type="ECO:0000313" key="1">
    <source>
        <dbReference type="EMBL" id="MFC4262976.1"/>
    </source>
</evidence>
<dbReference type="InterPro" id="IPR043504">
    <property type="entry name" value="Peptidase_S1_PA_chymotrypsin"/>
</dbReference>
<evidence type="ECO:0000313" key="2">
    <source>
        <dbReference type="Proteomes" id="UP001595907"/>
    </source>
</evidence>
<reference evidence="2" key="1">
    <citation type="journal article" date="2019" name="Int. J. Syst. Evol. Microbiol.">
        <title>The Global Catalogue of Microorganisms (GCM) 10K type strain sequencing project: providing services to taxonomists for standard genome sequencing and annotation.</title>
        <authorList>
            <consortium name="The Broad Institute Genomics Platform"/>
            <consortium name="The Broad Institute Genome Sequencing Center for Infectious Disease"/>
            <person name="Wu L."/>
            <person name="Ma J."/>
        </authorList>
    </citation>
    <scope>NUCLEOTIDE SEQUENCE [LARGE SCALE GENOMIC DNA]</scope>
    <source>
        <strain evidence="2">CECT 8289</strain>
    </source>
</reference>